<comment type="subunit">
    <text evidence="7">Homotrimer. Homotrimerization increases the affinity of HSF1 to DNA. Interacts with transcriptional coregulator SSA1 on chromatin.</text>
</comment>
<dbReference type="Proteomes" id="UP001388673">
    <property type="component" value="Unassembled WGS sequence"/>
</dbReference>
<evidence type="ECO:0000256" key="6">
    <source>
        <dbReference type="ARBA" id="ARBA00023242"/>
    </source>
</evidence>
<dbReference type="GeneID" id="92177879"/>
<sequence>MTTNLYAIAGPSKPASVGTTSSPSPRSEAPSPLKTISLLPEDPSSAGGGIGGVNKNGLSLDDNGEVLKVPAFLNKLFTMVSDPEVDELIYWGENGDSFFVPNAEHFGRELLPRWFKHSNFSSFVRQLNMYGFHKVPHLQSGALKNETPLELWEFANPFFKRGQPKLLAKVTRKNNRPGAPPPSTVPSGAVNTRAASQAAVAPSLPSTGKYLITDGTVEGEAGPLVGPAGQVADLNAIHNGIAAIRQTQANIGAELRKLQSSNEALWRQAYETQEKQGKHEDTINLIVSFLERLFGTEGEGLKGLKEAMRRGGVGGRPREDSATEETGSAKKRRRVGLDRMISDGKVLASDPDLSDDDDRLVEIGSSSQYSMPPYTRSGSASKRSTSTTPTDNWASSAQRFTTLPTEEESTPSTRAASKPPITPGQDQTLGVNHLSPLSDSENLLPSDNNALARYNAMNGNFNSNSNTSGDHGQPLFSPSSAEAAASAFNLDPSLLQTTIGSLLQSPAAAQMFLNSLNSSSQGQALSTPNAKLPPPNQPSFPFDAPRMPQTNVDPNMDPTLALFTPLPNQDALMSHSGNLLKSYQDAASINGGLDQLQESIDSMVRSMGLDLPANTGDIKPDVGGMDGNALMGIGNGSEQLVDPDFNVDEFLEHLAKSEEVGGGDGTGLAGLQGAGGLMGGGNGNGTA</sequence>
<keyword evidence="12" id="KW-1185">Reference proteome</keyword>
<feature type="compositionally biased region" description="Low complexity" evidence="9">
    <location>
        <begin position="21"/>
        <end position="32"/>
    </location>
</feature>
<evidence type="ECO:0000313" key="12">
    <source>
        <dbReference type="Proteomes" id="UP001388673"/>
    </source>
</evidence>
<dbReference type="RefSeq" id="XP_066806295.1">
    <property type="nucleotide sequence ID" value="XM_066943753.1"/>
</dbReference>
<evidence type="ECO:0000256" key="4">
    <source>
        <dbReference type="ARBA" id="ARBA00023125"/>
    </source>
</evidence>
<gene>
    <name evidence="11" type="ORF">IAR55_000619</name>
</gene>
<evidence type="ECO:0000256" key="5">
    <source>
        <dbReference type="ARBA" id="ARBA00023163"/>
    </source>
</evidence>
<dbReference type="GO" id="GO:0005634">
    <property type="term" value="C:nucleus"/>
    <property type="evidence" value="ECO:0007669"/>
    <property type="project" value="UniProtKB-SubCell"/>
</dbReference>
<dbReference type="SMART" id="SM00415">
    <property type="entry name" value="HSF"/>
    <property type="match status" value="1"/>
</dbReference>
<dbReference type="Pfam" id="PF00447">
    <property type="entry name" value="HSF_DNA-bind"/>
    <property type="match status" value="1"/>
</dbReference>
<comment type="caution">
    <text evidence="11">The sequence shown here is derived from an EMBL/GenBank/DDBJ whole genome shotgun (WGS) entry which is preliminary data.</text>
</comment>
<evidence type="ECO:0000256" key="7">
    <source>
        <dbReference type="ARBA" id="ARBA00062171"/>
    </source>
</evidence>
<feature type="region of interest" description="Disordered" evidence="9">
    <location>
        <begin position="519"/>
        <end position="553"/>
    </location>
</feature>
<name>A0AAW0Z7A5_9TREE</name>
<dbReference type="InterPro" id="IPR036390">
    <property type="entry name" value="WH_DNA-bd_sf"/>
</dbReference>
<evidence type="ECO:0000256" key="2">
    <source>
        <dbReference type="ARBA" id="ARBA00006403"/>
    </source>
</evidence>
<feature type="compositionally biased region" description="Polar residues" evidence="9">
    <location>
        <begin position="519"/>
        <end position="529"/>
    </location>
</feature>
<proteinExistence type="inferred from homology"/>
<comment type="subcellular location">
    <subcellularLocation>
        <location evidence="1">Nucleus</location>
    </subcellularLocation>
</comment>
<evidence type="ECO:0000259" key="10">
    <source>
        <dbReference type="PROSITE" id="PS00434"/>
    </source>
</evidence>
<evidence type="ECO:0000256" key="3">
    <source>
        <dbReference type="ARBA" id="ARBA00023015"/>
    </source>
</evidence>
<dbReference type="GO" id="GO:0003700">
    <property type="term" value="F:DNA-binding transcription factor activity"/>
    <property type="evidence" value="ECO:0007669"/>
    <property type="project" value="InterPro"/>
</dbReference>
<dbReference type="GO" id="GO:0043565">
    <property type="term" value="F:sequence-specific DNA binding"/>
    <property type="evidence" value="ECO:0007669"/>
    <property type="project" value="InterPro"/>
</dbReference>
<feature type="compositionally biased region" description="Polar residues" evidence="9">
    <location>
        <begin position="364"/>
        <end position="400"/>
    </location>
</feature>
<keyword evidence="5" id="KW-0804">Transcription</keyword>
<feature type="domain" description="HSF-type DNA-binding" evidence="10">
    <location>
        <begin position="111"/>
        <end position="135"/>
    </location>
</feature>
<evidence type="ECO:0000313" key="11">
    <source>
        <dbReference type="EMBL" id="KAK8870049.1"/>
    </source>
</evidence>
<accession>A0AAW0Z7A5</accession>
<feature type="region of interest" description="Disordered" evidence="9">
    <location>
        <begin position="1"/>
        <end position="50"/>
    </location>
</feature>
<evidence type="ECO:0000256" key="1">
    <source>
        <dbReference type="ARBA" id="ARBA00004123"/>
    </source>
</evidence>
<protein>
    <recommendedName>
        <fullName evidence="10">HSF-type DNA-binding domain-containing protein</fullName>
    </recommendedName>
</protein>
<dbReference type="PANTHER" id="PTHR10015:SF427">
    <property type="entry name" value="HEAT SHOCK FACTOR PROTEIN"/>
    <property type="match status" value="1"/>
</dbReference>
<dbReference type="PRINTS" id="PR00056">
    <property type="entry name" value="HSFDOMAIN"/>
</dbReference>
<evidence type="ECO:0000256" key="8">
    <source>
        <dbReference type="RuleBase" id="RU004020"/>
    </source>
</evidence>
<comment type="similarity">
    <text evidence="2 8">Belongs to the HSF family.</text>
</comment>
<dbReference type="Gene3D" id="1.10.10.10">
    <property type="entry name" value="Winged helix-like DNA-binding domain superfamily/Winged helix DNA-binding domain"/>
    <property type="match status" value="1"/>
</dbReference>
<dbReference type="KEGG" id="kne:92177879"/>
<feature type="compositionally biased region" description="Polar residues" evidence="9">
    <location>
        <begin position="424"/>
        <end position="446"/>
    </location>
</feature>
<dbReference type="InterPro" id="IPR000232">
    <property type="entry name" value="HSF_DNA-bd"/>
</dbReference>
<dbReference type="PROSITE" id="PS00434">
    <property type="entry name" value="HSF_DOMAIN"/>
    <property type="match status" value="1"/>
</dbReference>
<keyword evidence="6" id="KW-0539">Nucleus</keyword>
<reference evidence="11 12" key="1">
    <citation type="journal article" date="2024" name="bioRxiv">
        <title>Comparative genomics of Cryptococcus and Kwoniella reveals pathogenesis evolution and contrasting karyotype dynamics via intercentromeric recombination or chromosome fusion.</title>
        <authorList>
            <person name="Coelho M.A."/>
            <person name="David-Palma M."/>
            <person name="Shea T."/>
            <person name="Bowers K."/>
            <person name="McGinley-Smith S."/>
            <person name="Mohammad A.W."/>
            <person name="Gnirke A."/>
            <person name="Yurkov A.M."/>
            <person name="Nowrousian M."/>
            <person name="Sun S."/>
            <person name="Cuomo C.A."/>
            <person name="Heitman J."/>
        </authorList>
    </citation>
    <scope>NUCLEOTIDE SEQUENCE [LARGE SCALE GENOMIC DNA]</scope>
    <source>
        <strain evidence="11 12">CBS 13917</strain>
    </source>
</reference>
<feature type="region of interest" description="Disordered" evidence="9">
    <location>
        <begin position="305"/>
        <end position="446"/>
    </location>
</feature>
<keyword evidence="4" id="KW-0238">DNA-binding</keyword>
<dbReference type="EMBL" id="JBCAWK010000001">
    <property type="protein sequence ID" value="KAK8870049.1"/>
    <property type="molecule type" value="Genomic_DNA"/>
</dbReference>
<dbReference type="SUPFAM" id="SSF46785">
    <property type="entry name" value="Winged helix' DNA-binding domain"/>
    <property type="match status" value="1"/>
</dbReference>
<organism evidence="11 12">
    <name type="scientific">Kwoniella newhampshirensis</name>
    <dbReference type="NCBI Taxonomy" id="1651941"/>
    <lineage>
        <taxon>Eukaryota</taxon>
        <taxon>Fungi</taxon>
        <taxon>Dikarya</taxon>
        <taxon>Basidiomycota</taxon>
        <taxon>Agaricomycotina</taxon>
        <taxon>Tremellomycetes</taxon>
        <taxon>Tremellales</taxon>
        <taxon>Cryptococcaceae</taxon>
        <taxon>Kwoniella</taxon>
    </lineage>
</organism>
<keyword evidence="3" id="KW-0805">Transcription regulation</keyword>
<dbReference type="FunFam" id="1.10.10.10:FF:000027">
    <property type="entry name" value="Heat shock transcription factor 1"/>
    <property type="match status" value="1"/>
</dbReference>
<dbReference type="InterPro" id="IPR036388">
    <property type="entry name" value="WH-like_DNA-bd_sf"/>
</dbReference>
<dbReference type="PANTHER" id="PTHR10015">
    <property type="entry name" value="HEAT SHOCK TRANSCRIPTION FACTOR"/>
    <property type="match status" value="1"/>
</dbReference>
<evidence type="ECO:0000256" key="9">
    <source>
        <dbReference type="SAM" id="MobiDB-lite"/>
    </source>
</evidence>
<dbReference type="AlphaFoldDB" id="A0AAW0Z7A5"/>